<keyword evidence="8" id="KW-1185">Reference proteome</keyword>
<dbReference type="Pfam" id="PF12698">
    <property type="entry name" value="ABC2_membrane_3"/>
    <property type="match status" value="1"/>
</dbReference>
<feature type="transmembrane region" description="Helical" evidence="5">
    <location>
        <begin position="195"/>
        <end position="214"/>
    </location>
</feature>
<accession>A0A6A7K834</accession>
<evidence type="ECO:0000256" key="1">
    <source>
        <dbReference type="ARBA" id="ARBA00004141"/>
    </source>
</evidence>
<feature type="transmembrane region" description="Helical" evidence="5">
    <location>
        <begin position="309"/>
        <end position="328"/>
    </location>
</feature>
<feature type="transmembrane region" description="Helical" evidence="5">
    <location>
        <begin position="21"/>
        <end position="42"/>
    </location>
</feature>
<organism evidence="7 8">
    <name type="scientific">Alkalibaculum sporogenes</name>
    <dbReference type="NCBI Taxonomy" id="2655001"/>
    <lineage>
        <taxon>Bacteria</taxon>
        <taxon>Bacillati</taxon>
        <taxon>Bacillota</taxon>
        <taxon>Clostridia</taxon>
        <taxon>Eubacteriales</taxon>
        <taxon>Eubacteriaceae</taxon>
        <taxon>Alkalibaculum</taxon>
    </lineage>
</organism>
<dbReference type="Proteomes" id="UP000440004">
    <property type="component" value="Unassembled WGS sequence"/>
</dbReference>
<keyword evidence="4 5" id="KW-0472">Membrane</keyword>
<keyword evidence="3 5" id="KW-1133">Transmembrane helix</keyword>
<dbReference type="RefSeq" id="WP_152803224.1">
    <property type="nucleotide sequence ID" value="NZ_WHNX01000009.1"/>
</dbReference>
<evidence type="ECO:0000256" key="5">
    <source>
        <dbReference type="SAM" id="Phobius"/>
    </source>
</evidence>
<keyword evidence="2 5" id="KW-0812">Transmembrane</keyword>
<dbReference type="InterPro" id="IPR013525">
    <property type="entry name" value="ABC2_TM"/>
</dbReference>
<evidence type="ECO:0000313" key="7">
    <source>
        <dbReference type="EMBL" id="MPW25600.1"/>
    </source>
</evidence>
<feature type="domain" description="ABC-2 type transporter transmembrane" evidence="6">
    <location>
        <begin position="17"/>
        <end position="326"/>
    </location>
</feature>
<evidence type="ECO:0000256" key="3">
    <source>
        <dbReference type="ARBA" id="ARBA00022989"/>
    </source>
</evidence>
<evidence type="ECO:0000256" key="4">
    <source>
        <dbReference type="ARBA" id="ARBA00023136"/>
    </source>
</evidence>
<evidence type="ECO:0000259" key="6">
    <source>
        <dbReference type="Pfam" id="PF12698"/>
    </source>
</evidence>
<protein>
    <submittedName>
        <fullName evidence="7">ABC transporter permease</fullName>
    </submittedName>
</protein>
<comment type="caution">
    <text evidence="7">The sequence shown here is derived from an EMBL/GenBank/DDBJ whole genome shotgun (WGS) entry which is preliminary data.</text>
</comment>
<feature type="transmembrane region" description="Helical" evidence="5">
    <location>
        <begin position="220"/>
        <end position="242"/>
    </location>
</feature>
<evidence type="ECO:0000313" key="8">
    <source>
        <dbReference type="Proteomes" id="UP000440004"/>
    </source>
</evidence>
<reference evidence="7 8" key="1">
    <citation type="submission" date="2019-10" db="EMBL/GenBank/DDBJ databases">
        <title>Alkalibaculum tamaniensis sp.nov., a new alkaliphilic acetogen, isolated on methoxylated aromatics from a mud volcano.</title>
        <authorList>
            <person name="Khomyakova M.A."/>
            <person name="Merkel A.Y."/>
            <person name="Bonch-Osmolovskaya E.A."/>
            <person name="Slobodkin A.I."/>
        </authorList>
    </citation>
    <scope>NUCLEOTIDE SEQUENCE [LARGE SCALE GENOMIC DNA]</scope>
    <source>
        <strain evidence="7 8">M08DMB</strain>
    </source>
</reference>
<feature type="transmembrane region" description="Helical" evidence="5">
    <location>
        <begin position="146"/>
        <end position="166"/>
    </location>
</feature>
<dbReference type="GO" id="GO:0140359">
    <property type="term" value="F:ABC-type transporter activity"/>
    <property type="evidence" value="ECO:0007669"/>
    <property type="project" value="InterPro"/>
</dbReference>
<dbReference type="EMBL" id="WHNX01000009">
    <property type="protein sequence ID" value="MPW25600.1"/>
    <property type="molecule type" value="Genomic_DNA"/>
</dbReference>
<comment type="subcellular location">
    <subcellularLocation>
        <location evidence="1">Membrane</location>
        <topology evidence="1">Multi-pass membrane protein</topology>
    </subcellularLocation>
</comment>
<sequence>MKGIKYQLKNIRRDKICIISFLLPVIVGLAINMLSGVSFSSLSETSFGIVKNDLSHKSVQWLQSNGSIAEFENVDELKASVLDPASEMIGVLRDENGIKTFLSGDELQINRIIGNTLPKLYAEREAVVASIIRVIPAANSNDGMKSLLIVITMVTAMFMGCTFNAMSMIGEKEDGIAFINEVLPMTRTDFIAQKVFLGFSGGVLATILTALTCIRVESGHIFLLLLIIILSAFISALAGLYIGHFANGLMGGITYIKILMILFLAPPIITYLVVPAGSTLHLLSYLLPSSATFYGLMDMLNGQVQNIEISIIALLVHCIVWLLLFFILENHRYKKSLV</sequence>
<evidence type="ECO:0000256" key="2">
    <source>
        <dbReference type="ARBA" id="ARBA00022692"/>
    </source>
</evidence>
<proteinExistence type="predicted"/>
<dbReference type="GO" id="GO:0016020">
    <property type="term" value="C:membrane"/>
    <property type="evidence" value="ECO:0007669"/>
    <property type="project" value="UniProtKB-SubCell"/>
</dbReference>
<dbReference type="AlphaFoldDB" id="A0A6A7K834"/>
<feature type="transmembrane region" description="Helical" evidence="5">
    <location>
        <begin position="254"/>
        <end position="274"/>
    </location>
</feature>
<gene>
    <name evidence="7" type="ORF">GC105_07335</name>
</gene>
<name>A0A6A7K834_9FIRM</name>